<dbReference type="GO" id="GO:0051539">
    <property type="term" value="F:4 iron, 4 sulfur cluster binding"/>
    <property type="evidence" value="ECO:0007669"/>
    <property type="project" value="UniProtKB-KW"/>
</dbReference>
<organism evidence="9 10">
    <name type="scientific">Candidatus Auribacter fodinae</name>
    <dbReference type="NCBI Taxonomy" id="2093366"/>
    <lineage>
        <taxon>Bacteria</taxon>
        <taxon>Pseudomonadati</taxon>
        <taxon>Candidatus Auribacterota</taxon>
        <taxon>Candidatus Auribacteria</taxon>
        <taxon>Candidatus Auribacterales</taxon>
        <taxon>Candidatus Auribacteraceae</taxon>
        <taxon>Candidatus Auribacter</taxon>
    </lineage>
</organism>
<evidence type="ECO:0000256" key="6">
    <source>
        <dbReference type="ARBA" id="ARBA00023014"/>
    </source>
</evidence>
<evidence type="ECO:0000256" key="4">
    <source>
        <dbReference type="ARBA" id="ARBA00022982"/>
    </source>
</evidence>
<evidence type="ECO:0000256" key="2">
    <source>
        <dbReference type="ARBA" id="ARBA00022485"/>
    </source>
</evidence>
<dbReference type="GO" id="GO:0046872">
    <property type="term" value="F:metal ion binding"/>
    <property type="evidence" value="ECO:0007669"/>
    <property type="project" value="UniProtKB-KW"/>
</dbReference>
<evidence type="ECO:0000313" key="10">
    <source>
        <dbReference type="Proteomes" id="UP000266426"/>
    </source>
</evidence>
<dbReference type="EMBL" id="QZJZ01000050">
    <property type="protein sequence ID" value="RJP59369.1"/>
    <property type="molecule type" value="Genomic_DNA"/>
</dbReference>
<name>A0A3A4R324_9BACT</name>
<dbReference type="InterPro" id="IPR051684">
    <property type="entry name" value="Electron_Trans/Redox"/>
</dbReference>
<keyword evidence="2" id="KW-0004">4Fe-4S</keyword>
<feature type="transmembrane region" description="Helical" evidence="7">
    <location>
        <begin position="156"/>
        <end position="173"/>
    </location>
</feature>
<dbReference type="InterPro" id="IPR017896">
    <property type="entry name" value="4Fe4S_Fe-S-bd"/>
</dbReference>
<reference evidence="9 10" key="1">
    <citation type="journal article" date="2017" name="ISME J.">
        <title>Energy and carbon metabolisms in a deep terrestrial subsurface fluid microbial community.</title>
        <authorList>
            <person name="Momper L."/>
            <person name="Jungbluth S.P."/>
            <person name="Lee M.D."/>
            <person name="Amend J.P."/>
        </authorList>
    </citation>
    <scope>NUCLEOTIDE SEQUENCE [LARGE SCALE GENOMIC DNA]</scope>
    <source>
        <strain evidence="9">SURF_26</strain>
    </source>
</reference>
<dbReference type="Pfam" id="PF12801">
    <property type="entry name" value="Fer4_5"/>
    <property type="match status" value="2"/>
</dbReference>
<evidence type="ECO:0000313" key="9">
    <source>
        <dbReference type="EMBL" id="RJP59369.1"/>
    </source>
</evidence>
<dbReference type="PANTHER" id="PTHR30176:SF3">
    <property type="entry name" value="FERREDOXIN-TYPE PROTEIN NAPH"/>
    <property type="match status" value="1"/>
</dbReference>
<feature type="transmembrane region" description="Helical" evidence="7">
    <location>
        <begin position="132"/>
        <end position="149"/>
    </location>
</feature>
<evidence type="ECO:0000256" key="7">
    <source>
        <dbReference type="SAM" id="Phobius"/>
    </source>
</evidence>
<keyword evidence="7" id="KW-1133">Transmembrane helix</keyword>
<feature type="transmembrane region" description="Helical" evidence="7">
    <location>
        <begin position="378"/>
        <end position="399"/>
    </location>
</feature>
<feature type="domain" description="4Fe-4S ferredoxin-type" evidence="8">
    <location>
        <begin position="455"/>
        <end position="485"/>
    </location>
</feature>
<accession>A0A3A4R324</accession>
<sequence length="500" mass="56195">MSLFQVLYAPLTSPFLLLGLLLVIERAYGKEWSARKTLVYLLVFTACFWSLYSLSIQVPQLSKWLYRMQSDIIPALTLLVLPVLFLPQVKWKFLFIMIPVSAILIAVFDVMHRYRVAPSDSGFHWIPVNPPLLIMAFTSIIILAARFLSPDALRKFCRIACLMVLLFGGFMFRKSYADYQDMLARRQDTQAGVMNIMETVPVMRDDNRLTYLPSAPCRFSVDGGYVQGCVMELSQRFMQLRFDLIGKKDPAEISLLAIVLGAFAVTVVVLFIAGRWWCGWVCPLATIGDALDFVRRKLGISHFKPFATMKMTAVWSGIFTGTIGLLLARAYALIDENGEFMGCKIPLYPFCKICPGQQVCPVASQGIGAFPALPGMEWLFGFFRVGVVVLLLFFVLAFISSRRLWCRFCPMGIFGGLFNKGGMISLRKEPLKCNGCGACNEVCPMDIHYVEQEMSANDVTTFDCIYCMKCVSACPQDKCLSLEFAGKTILQSDLQRKLHG</sequence>
<dbReference type="InterPro" id="IPR017900">
    <property type="entry name" value="4Fe4S_Fe_S_CS"/>
</dbReference>
<evidence type="ECO:0000259" key="8">
    <source>
        <dbReference type="PROSITE" id="PS51379"/>
    </source>
</evidence>
<feature type="transmembrane region" description="Helical" evidence="7">
    <location>
        <begin position="37"/>
        <end position="58"/>
    </location>
</feature>
<feature type="transmembrane region" description="Helical" evidence="7">
    <location>
        <begin position="64"/>
        <end position="86"/>
    </location>
</feature>
<dbReference type="PROSITE" id="PS00198">
    <property type="entry name" value="4FE4S_FER_1"/>
    <property type="match status" value="2"/>
</dbReference>
<evidence type="ECO:0000256" key="1">
    <source>
        <dbReference type="ARBA" id="ARBA00022448"/>
    </source>
</evidence>
<proteinExistence type="predicted"/>
<evidence type="ECO:0000256" key="3">
    <source>
        <dbReference type="ARBA" id="ARBA00022723"/>
    </source>
</evidence>
<keyword evidence="3" id="KW-0479">Metal-binding</keyword>
<dbReference type="PROSITE" id="PS51379">
    <property type="entry name" value="4FE4S_FER_2"/>
    <property type="match status" value="2"/>
</dbReference>
<feature type="transmembrane region" description="Helical" evidence="7">
    <location>
        <begin position="253"/>
        <end position="273"/>
    </location>
</feature>
<feature type="transmembrane region" description="Helical" evidence="7">
    <location>
        <begin position="6"/>
        <end position="25"/>
    </location>
</feature>
<dbReference type="Proteomes" id="UP000266426">
    <property type="component" value="Unassembled WGS sequence"/>
</dbReference>
<keyword evidence="6" id="KW-0411">Iron-sulfur</keyword>
<protein>
    <submittedName>
        <fullName evidence="9">4Fe-4S binding protein</fullName>
    </submittedName>
</protein>
<keyword evidence="5" id="KW-0408">Iron</keyword>
<keyword evidence="4" id="KW-0249">Electron transport</keyword>
<feature type="domain" description="4Fe-4S ferredoxin-type" evidence="8">
    <location>
        <begin position="424"/>
        <end position="453"/>
    </location>
</feature>
<dbReference type="GO" id="GO:0005886">
    <property type="term" value="C:plasma membrane"/>
    <property type="evidence" value="ECO:0007669"/>
    <property type="project" value="TreeGrafter"/>
</dbReference>
<dbReference type="AlphaFoldDB" id="A0A3A4R324"/>
<keyword evidence="1" id="KW-0813">Transport</keyword>
<keyword evidence="7" id="KW-0812">Transmembrane</keyword>
<feature type="transmembrane region" description="Helical" evidence="7">
    <location>
        <begin position="313"/>
        <end position="334"/>
    </location>
</feature>
<comment type="caution">
    <text evidence="9">The sequence shown here is derived from an EMBL/GenBank/DDBJ whole genome shotgun (WGS) entry which is preliminary data.</text>
</comment>
<dbReference type="PANTHER" id="PTHR30176">
    <property type="entry name" value="FERREDOXIN-TYPE PROTEIN NAPH"/>
    <property type="match status" value="1"/>
</dbReference>
<gene>
    <name evidence="9" type="ORF">C4541_06150</name>
</gene>
<dbReference type="Gene3D" id="3.30.70.20">
    <property type="match status" value="1"/>
</dbReference>
<feature type="transmembrane region" description="Helical" evidence="7">
    <location>
        <begin position="93"/>
        <end position="112"/>
    </location>
</feature>
<dbReference type="SUPFAM" id="SSF54862">
    <property type="entry name" value="4Fe-4S ferredoxins"/>
    <property type="match status" value="1"/>
</dbReference>
<keyword evidence="7" id="KW-0472">Membrane</keyword>
<dbReference type="Pfam" id="PF13237">
    <property type="entry name" value="Fer4_10"/>
    <property type="match status" value="1"/>
</dbReference>
<evidence type="ECO:0000256" key="5">
    <source>
        <dbReference type="ARBA" id="ARBA00023004"/>
    </source>
</evidence>